<dbReference type="InterPro" id="IPR011006">
    <property type="entry name" value="CheY-like_superfamily"/>
</dbReference>
<accession>A0ABQ2A8L0</accession>
<organism evidence="3 4">
    <name type="scientific">Saccharibacillus endophyticus</name>
    <dbReference type="NCBI Taxonomy" id="2060666"/>
    <lineage>
        <taxon>Bacteria</taxon>
        <taxon>Bacillati</taxon>
        <taxon>Bacillota</taxon>
        <taxon>Bacilli</taxon>
        <taxon>Bacillales</taxon>
        <taxon>Paenibacillaceae</taxon>
        <taxon>Saccharibacillus</taxon>
    </lineage>
</organism>
<evidence type="ECO:0000313" key="3">
    <source>
        <dbReference type="EMBL" id="GGH86375.1"/>
    </source>
</evidence>
<dbReference type="InterPro" id="IPR001789">
    <property type="entry name" value="Sig_transdc_resp-reg_receiver"/>
</dbReference>
<dbReference type="Gene3D" id="3.40.50.2300">
    <property type="match status" value="1"/>
</dbReference>
<reference evidence="4" key="1">
    <citation type="journal article" date="2019" name="Int. J. Syst. Evol. Microbiol.">
        <title>The Global Catalogue of Microorganisms (GCM) 10K type strain sequencing project: providing services to taxonomists for standard genome sequencing and annotation.</title>
        <authorList>
            <consortium name="The Broad Institute Genomics Platform"/>
            <consortium name="The Broad Institute Genome Sequencing Center for Infectious Disease"/>
            <person name="Wu L."/>
            <person name="Ma J."/>
        </authorList>
    </citation>
    <scope>NUCLEOTIDE SEQUENCE [LARGE SCALE GENOMIC DNA]</scope>
    <source>
        <strain evidence="4">CCM 8702</strain>
    </source>
</reference>
<evidence type="ECO:0000256" key="1">
    <source>
        <dbReference type="PROSITE-ProRule" id="PRU00169"/>
    </source>
</evidence>
<name>A0ABQ2A8L0_9BACL</name>
<keyword evidence="4" id="KW-1185">Reference proteome</keyword>
<dbReference type="Pfam" id="PF00072">
    <property type="entry name" value="Response_reg"/>
    <property type="match status" value="1"/>
</dbReference>
<sequence>MRIYLLDGDRESLARTARMLGGYPDVELIGSSYEPEAALSEALGLEPDALFIETRLGCISGLAASERLLRELPGLRVVYVTSSREYAVEAFEQRAFDYLLKPLTLERLERTILRLRRSCGSLIHTQQERLDKVE</sequence>
<dbReference type="EMBL" id="BMDD01000007">
    <property type="protein sequence ID" value="GGH86375.1"/>
    <property type="molecule type" value="Genomic_DNA"/>
</dbReference>
<gene>
    <name evidence="3" type="ORF">GCM10007362_46000</name>
</gene>
<dbReference type="Proteomes" id="UP000605427">
    <property type="component" value="Unassembled WGS sequence"/>
</dbReference>
<protein>
    <recommendedName>
        <fullName evidence="2">Response regulatory domain-containing protein</fullName>
    </recommendedName>
</protein>
<evidence type="ECO:0000313" key="4">
    <source>
        <dbReference type="Proteomes" id="UP000605427"/>
    </source>
</evidence>
<evidence type="ECO:0000259" key="2">
    <source>
        <dbReference type="PROSITE" id="PS50110"/>
    </source>
</evidence>
<dbReference type="SMART" id="SM00448">
    <property type="entry name" value="REC"/>
    <property type="match status" value="1"/>
</dbReference>
<feature type="domain" description="Response regulatory" evidence="2">
    <location>
        <begin position="2"/>
        <end position="116"/>
    </location>
</feature>
<dbReference type="RefSeq" id="WP_172246404.1">
    <property type="nucleotide sequence ID" value="NZ_BMDD01000007.1"/>
</dbReference>
<dbReference type="SUPFAM" id="SSF52172">
    <property type="entry name" value="CheY-like"/>
    <property type="match status" value="1"/>
</dbReference>
<comment type="caution">
    <text evidence="3">The sequence shown here is derived from an EMBL/GenBank/DDBJ whole genome shotgun (WGS) entry which is preliminary data.</text>
</comment>
<dbReference type="PROSITE" id="PS50110">
    <property type="entry name" value="RESPONSE_REGULATORY"/>
    <property type="match status" value="1"/>
</dbReference>
<proteinExistence type="predicted"/>
<comment type="caution">
    <text evidence="1">Lacks conserved residue(s) required for the propagation of feature annotation.</text>
</comment>